<dbReference type="Pfam" id="PF06961">
    <property type="entry name" value="DUF1294"/>
    <property type="match status" value="1"/>
</dbReference>
<dbReference type="InterPro" id="IPR010718">
    <property type="entry name" value="DUF1294"/>
</dbReference>
<sequence length="90" mass="10289">MTIIVFVYICILNLVGYGMMSNDKRRATRNKRRIPERNLFMVAWLGGALGVLSGMYHKRHKTQHTTFTAGIPFILLVNLFVYGFVIVKLG</sequence>
<evidence type="ECO:0000256" key="1">
    <source>
        <dbReference type="SAM" id="Phobius"/>
    </source>
</evidence>
<name>A0A559IGU6_9BACL</name>
<keyword evidence="1" id="KW-1133">Transmembrane helix</keyword>
<feature type="transmembrane region" description="Helical" evidence="1">
    <location>
        <begin position="69"/>
        <end position="87"/>
    </location>
</feature>
<dbReference type="AlphaFoldDB" id="A0A559IGU6"/>
<keyword evidence="1" id="KW-0472">Membrane</keyword>
<feature type="transmembrane region" description="Helical" evidence="1">
    <location>
        <begin position="38"/>
        <end position="57"/>
    </location>
</feature>
<comment type="caution">
    <text evidence="2">The sequence shown here is derived from an EMBL/GenBank/DDBJ whole genome shotgun (WGS) entry which is preliminary data.</text>
</comment>
<gene>
    <name evidence="2" type="ORF">FPZ44_23630</name>
</gene>
<organism evidence="2 3">
    <name type="scientific">Paenibacillus agilis</name>
    <dbReference type="NCBI Taxonomy" id="3020863"/>
    <lineage>
        <taxon>Bacteria</taxon>
        <taxon>Bacillati</taxon>
        <taxon>Bacillota</taxon>
        <taxon>Bacilli</taxon>
        <taxon>Bacillales</taxon>
        <taxon>Paenibacillaceae</taxon>
        <taxon>Paenibacillus</taxon>
    </lineage>
</organism>
<accession>A0A559IGU6</accession>
<dbReference type="Proteomes" id="UP000318102">
    <property type="component" value="Unassembled WGS sequence"/>
</dbReference>
<evidence type="ECO:0000313" key="2">
    <source>
        <dbReference type="EMBL" id="TVX86897.1"/>
    </source>
</evidence>
<evidence type="ECO:0000313" key="3">
    <source>
        <dbReference type="Proteomes" id="UP000318102"/>
    </source>
</evidence>
<dbReference type="EMBL" id="VNJK01000005">
    <property type="protein sequence ID" value="TVX86897.1"/>
    <property type="molecule type" value="Genomic_DNA"/>
</dbReference>
<proteinExistence type="predicted"/>
<keyword evidence="1" id="KW-0812">Transmembrane</keyword>
<dbReference type="OrthoDB" id="1698854at2"/>
<protein>
    <submittedName>
        <fullName evidence="2">DUF1294 domain-containing protein</fullName>
    </submittedName>
</protein>
<reference evidence="2 3" key="1">
    <citation type="submission" date="2019-07" db="EMBL/GenBank/DDBJ databases">
        <authorList>
            <person name="Kim J."/>
        </authorList>
    </citation>
    <scope>NUCLEOTIDE SEQUENCE [LARGE SCALE GENOMIC DNA]</scope>
    <source>
        <strain evidence="2 3">N4</strain>
    </source>
</reference>
<keyword evidence="3" id="KW-1185">Reference proteome</keyword>
<feature type="transmembrane region" description="Helical" evidence="1">
    <location>
        <begin position="6"/>
        <end position="22"/>
    </location>
</feature>